<dbReference type="AlphaFoldDB" id="A0A2P2N7Q4"/>
<feature type="transmembrane region" description="Helical" evidence="1">
    <location>
        <begin position="20"/>
        <end position="38"/>
    </location>
</feature>
<reference evidence="2" key="1">
    <citation type="submission" date="2018-02" db="EMBL/GenBank/DDBJ databases">
        <title>Rhizophora mucronata_Transcriptome.</title>
        <authorList>
            <person name="Meera S.P."/>
            <person name="Sreeshan A."/>
            <person name="Augustine A."/>
        </authorList>
    </citation>
    <scope>NUCLEOTIDE SEQUENCE</scope>
    <source>
        <tissue evidence="2">Leaf</tissue>
    </source>
</reference>
<organism evidence="2">
    <name type="scientific">Rhizophora mucronata</name>
    <name type="common">Asiatic mangrove</name>
    <dbReference type="NCBI Taxonomy" id="61149"/>
    <lineage>
        <taxon>Eukaryota</taxon>
        <taxon>Viridiplantae</taxon>
        <taxon>Streptophyta</taxon>
        <taxon>Embryophyta</taxon>
        <taxon>Tracheophyta</taxon>
        <taxon>Spermatophyta</taxon>
        <taxon>Magnoliopsida</taxon>
        <taxon>eudicotyledons</taxon>
        <taxon>Gunneridae</taxon>
        <taxon>Pentapetalae</taxon>
        <taxon>rosids</taxon>
        <taxon>fabids</taxon>
        <taxon>Malpighiales</taxon>
        <taxon>Rhizophoraceae</taxon>
        <taxon>Rhizophora</taxon>
    </lineage>
</organism>
<proteinExistence type="predicted"/>
<name>A0A2P2N7Q4_RHIMU</name>
<accession>A0A2P2N7Q4</accession>
<evidence type="ECO:0000256" key="1">
    <source>
        <dbReference type="SAM" id="Phobius"/>
    </source>
</evidence>
<sequence length="56" mass="6328">MHHLVYLNLNSQLMKSKLGLVLVLSMLWISLCFLFLLADIQYCGFLSVALDASLVQ</sequence>
<dbReference type="EMBL" id="GGEC01057996">
    <property type="protein sequence ID" value="MBX38480.1"/>
    <property type="molecule type" value="Transcribed_RNA"/>
</dbReference>
<keyword evidence="1" id="KW-1133">Transmembrane helix</keyword>
<protein>
    <submittedName>
        <fullName evidence="2">Uncharacterized protein</fullName>
    </submittedName>
</protein>
<keyword evidence="1" id="KW-0472">Membrane</keyword>
<evidence type="ECO:0000313" key="2">
    <source>
        <dbReference type="EMBL" id="MBX38480.1"/>
    </source>
</evidence>
<keyword evidence="1" id="KW-0812">Transmembrane</keyword>